<proteinExistence type="predicted"/>
<dbReference type="RefSeq" id="WP_224144044.1">
    <property type="nucleotide sequence ID" value="NZ_CBCPIF010000001.1"/>
</dbReference>
<name>A0A9Q3SWR1_9LACO</name>
<dbReference type="Proteomes" id="UP000752647">
    <property type="component" value="Unassembled WGS sequence"/>
</dbReference>
<evidence type="ECO:0000313" key="1">
    <source>
        <dbReference type="EMBL" id="MBZ5962254.1"/>
    </source>
</evidence>
<dbReference type="AlphaFoldDB" id="A0A9Q3SWR1"/>
<protein>
    <submittedName>
        <fullName evidence="1">Accessory Sec system protein Asp3</fullName>
    </submittedName>
</protein>
<reference evidence="1" key="1">
    <citation type="submission" date="2021-05" db="EMBL/GenBank/DDBJ databases">
        <title>Pangenome of Leuconostoc gelidum warrants species status for Leuconostoc gelidum subsp. gasicomitatum.</title>
        <authorList>
            <person name="Johansson P."/>
            <person name="Sade E."/>
            <person name="Hultman J."/>
            <person name="Auvinen P."/>
            <person name="Bjorkroth J."/>
        </authorList>
    </citation>
    <scope>NUCLEOTIDE SEQUENCE</scope>
    <source>
        <strain evidence="1">A.21.4</strain>
    </source>
</reference>
<comment type="caution">
    <text evidence="1">The sequence shown here is derived from an EMBL/GenBank/DDBJ whole genome shotgun (WGS) entry which is preliminary data.</text>
</comment>
<dbReference type="NCBIfam" id="TIGR03711">
    <property type="entry name" value="acc_sec_asp3"/>
    <property type="match status" value="1"/>
</dbReference>
<evidence type="ECO:0000313" key="2">
    <source>
        <dbReference type="Proteomes" id="UP000752647"/>
    </source>
</evidence>
<dbReference type="GO" id="GO:0015031">
    <property type="term" value="P:protein transport"/>
    <property type="evidence" value="ECO:0007669"/>
    <property type="project" value="InterPro"/>
</dbReference>
<sequence length="347" mass="40269">MQYQIYWTPQTQLFELQGATIDFRALNDVYYEHYFLPSGRVIATWRSNQHFQREKKVSDLPQLLRGVTYTIERSIDNSERMFAYLVVTFYDEQYQKLVTNSQNADKITVTVPENYAFYTIDLVSAGNGHFVFHDFVIRQQKKGVLRDNDLTVAPKLYAYLQVPEKITTKTLRVVFSEPEKMMTDYMTDWINETQQAVQYLTSSDIDAGFYRNHEPDLIATVKNARKQVHANKIEFVGYGPISSYAALYYQQQIKGSLAIISEDVILSPSSELKIVRTVDNVQYLGNPIVANHQVALVIPHPRYERLSMLSYETPTPKELRRQQAYDAAHPKKSTLSKFFTKNKNNTH</sequence>
<gene>
    <name evidence="1" type="primary">asp3</name>
    <name evidence="1" type="ORF">KIJ12_03630</name>
</gene>
<dbReference type="Pfam" id="PF15432">
    <property type="entry name" value="Sec-ASP3"/>
    <property type="match status" value="1"/>
</dbReference>
<accession>A0A9Q3SWR1</accession>
<dbReference type="EMBL" id="JAHBFI010000008">
    <property type="protein sequence ID" value="MBZ5962254.1"/>
    <property type="molecule type" value="Genomic_DNA"/>
</dbReference>
<dbReference type="InterPro" id="IPR022259">
    <property type="entry name" value="Acessory_Sec_prot_Asp3"/>
</dbReference>
<organism evidence="1 2">
    <name type="scientific">Leuconostoc gasicomitatum</name>
    <dbReference type="NCBI Taxonomy" id="115778"/>
    <lineage>
        <taxon>Bacteria</taxon>
        <taxon>Bacillati</taxon>
        <taxon>Bacillota</taxon>
        <taxon>Bacilli</taxon>
        <taxon>Lactobacillales</taxon>
        <taxon>Lactobacillaceae</taxon>
        <taxon>Leuconostoc</taxon>
        <taxon>Leuconostoc gelidum group</taxon>
    </lineage>
</organism>